<dbReference type="EMBL" id="RWIS01000019">
    <property type="protein sequence ID" value="RSK24080.1"/>
    <property type="molecule type" value="Genomic_DNA"/>
</dbReference>
<name>A0A428IYN8_9BACT</name>
<evidence type="ECO:0000313" key="1">
    <source>
        <dbReference type="EMBL" id="RSK24080.1"/>
    </source>
</evidence>
<dbReference type="AlphaFoldDB" id="A0A428IYN8"/>
<dbReference type="RefSeq" id="WP_125433621.1">
    <property type="nucleotide sequence ID" value="NZ_RWIS01000019.1"/>
</dbReference>
<comment type="caution">
    <text evidence="1">The sequence shown here is derived from an EMBL/GenBank/DDBJ whole genome shotgun (WGS) entry which is preliminary data.</text>
</comment>
<reference evidence="1 2" key="1">
    <citation type="submission" date="2018-12" db="EMBL/GenBank/DDBJ databases">
        <authorList>
            <person name="Feng G."/>
            <person name="Zhu H."/>
        </authorList>
    </citation>
    <scope>NUCLEOTIDE SEQUENCE [LARGE SCALE GENOMIC DNA]</scope>
    <source>
        <strain evidence="1 2">9PBR-2</strain>
    </source>
</reference>
<sequence>MKKLLLLVALLLGLLWLAGRLLPPALPTARHLATVPVVRKPDHLPLAHPKRVFAPTSTGGD</sequence>
<evidence type="ECO:0000313" key="2">
    <source>
        <dbReference type="Proteomes" id="UP000280066"/>
    </source>
</evidence>
<proteinExistence type="predicted"/>
<organism evidence="1 2">
    <name type="scientific">Hymenobacter metallilatus</name>
    <dbReference type="NCBI Taxonomy" id="2493666"/>
    <lineage>
        <taxon>Bacteria</taxon>
        <taxon>Pseudomonadati</taxon>
        <taxon>Bacteroidota</taxon>
        <taxon>Cytophagia</taxon>
        <taxon>Cytophagales</taxon>
        <taxon>Hymenobacteraceae</taxon>
        <taxon>Hymenobacter</taxon>
    </lineage>
</organism>
<accession>A0A428IYN8</accession>
<dbReference type="Proteomes" id="UP000280066">
    <property type="component" value="Unassembled WGS sequence"/>
</dbReference>
<protein>
    <submittedName>
        <fullName evidence="1">Uncharacterized protein</fullName>
    </submittedName>
</protein>
<gene>
    <name evidence="1" type="ORF">EI290_21010</name>
</gene>
<keyword evidence="2" id="KW-1185">Reference proteome</keyword>